<gene>
    <name evidence="1" type="ORF">ERS132410_00285</name>
    <name evidence="2" type="ORF">ERS132521_01687</name>
</gene>
<dbReference type="InterPro" id="IPR008792">
    <property type="entry name" value="PQQD"/>
</dbReference>
<dbReference type="Proteomes" id="UP000073485">
    <property type="component" value="Unassembled WGS sequence"/>
</dbReference>
<evidence type="ECO:0000313" key="3">
    <source>
        <dbReference type="Proteomes" id="UP000072353"/>
    </source>
</evidence>
<dbReference type="EMBL" id="FIGO01000002">
    <property type="protein sequence ID" value="CYU47575.1"/>
    <property type="molecule type" value="Genomic_DNA"/>
</dbReference>
<accession>A0A0M9FMN0</accession>
<evidence type="ECO:0000313" key="1">
    <source>
        <dbReference type="EMBL" id="CYU47575.1"/>
    </source>
</evidence>
<dbReference type="Proteomes" id="UP000072353">
    <property type="component" value="Unassembled WGS sequence"/>
</dbReference>
<organism evidence="1 4">
    <name type="scientific">Streptococcus suis</name>
    <dbReference type="NCBI Taxonomy" id="1307"/>
    <lineage>
        <taxon>Bacteria</taxon>
        <taxon>Bacillati</taxon>
        <taxon>Bacillota</taxon>
        <taxon>Bacilli</taxon>
        <taxon>Lactobacillales</taxon>
        <taxon>Streptococcaceae</taxon>
        <taxon>Streptococcus</taxon>
    </lineage>
</organism>
<evidence type="ECO:0000313" key="2">
    <source>
        <dbReference type="EMBL" id="CYX71898.1"/>
    </source>
</evidence>
<evidence type="ECO:0000313" key="4">
    <source>
        <dbReference type="Proteomes" id="UP000073485"/>
    </source>
</evidence>
<proteinExistence type="predicted"/>
<reference evidence="3 4" key="1">
    <citation type="submission" date="2016-02" db="EMBL/GenBank/DDBJ databases">
        <authorList>
            <consortium name="Pathogen Informatics"/>
        </authorList>
    </citation>
    <scope>NUCLEOTIDE SEQUENCE [LARGE SCALE GENOMIC DNA]</scope>
    <source>
        <strain evidence="1 4">LSS48</strain>
        <strain evidence="2 3">SS975</strain>
    </source>
</reference>
<dbReference type="PATRIC" id="fig|1307.475.peg.1845"/>
<dbReference type="EMBL" id="FILL01000016">
    <property type="protein sequence ID" value="CYX71898.1"/>
    <property type="molecule type" value="Genomic_DNA"/>
</dbReference>
<dbReference type="RefSeq" id="WP_024403801.1">
    <property type="nucleotide sequence ID" value="NZ_CEDJ01000066.1"/>
</dbReference>
<protein>
    <submittedName>
        <fullName evidence="1">Coenzyme PQQ biosynthesis protein PqqD</fullName>
    </submittedName>
</protein>
<sequence>MYTFSNNISWQKINDYIYIVNESTGQIYYLDHISKYIWEAIDNSIEISSVIQELSDTYNLNNAQLNKDVFSFLIELQKEGLLL</sequence>
<dbReference type="Pfam" id="PF05402">
    <property type="entry name" value="PqqD"/>
    <property type="match status" value="1"/>
</dbReference>
<dbReference type="InterPro" id="IPR041881">
    <property type="entry name" value="PqqD_sf"/>
</dbReference>
<name>A0A0M9FMN0_STRSU</name>
<dbReference type="Gene3D" id="1.10.10.1150">
    <property type="entry name" value="Coenzyme PQQ synthesis protein D (PqqD)"/>
    <property type="match status" value="1"/>
</dbReference>
<dbReference type="AlphaFoldDB" id="A0A0M9FMN0"/>